<feature type="transmembrane region" description="Helical" evidence="1">
    <location>
        <begin position="153"/>
        <end position="175"/>
    </location>
</feature>
<keyword evidence="1" id="KW-0472">Membrane</keyword>
<keyword evidence="1" id="KW-1133">Transmembrane helix</keyword>
<comment type="caution">
    <text evidence="2">The sequence shown here is derived from an EMBL/GenBank/DDBJ whole genome shotgun (WGS) entry which is preliminary data.</text>
</comment>
<dbReference type="RefSeq" id="WP_154478033.1">
    <property type="nucleotide sequence ID" value="NZ_VULY01000018.1"/>
</dbReference>
<sequence>MNKRLNVKDLINVGLFSILILLFTFVGGMLGFIPVLMPMVPFVAGFLSGPVAMLFAAKIRKPGMLFIQQILTALVFVATGHGIWMIPTALLGGLLGEYVLKGGGYKSIERARLAFVVAVISGVGNWIPIFIAREKYIEQLVQQGYGRAYAEKMMSVLPVWSLGPIVLGGMMGTYLGCTLGIRILKKHFVKAGMVKEE</sequence>
<keyword evidence="3" id="KW-1185">Reference proteome</keyword>
<keyword evidence="1" id="KW-0812">Transmembrane</keyword>
<reference evidence="2 3" key="1">
    <citation type="submission" date="2019-08" db="EMBL/GenBank/DDBJ databases">
        <title>In-depth cultivation of the pig gut microbiome towards novel bacterial diversity and tailored functional studies.</title>
        <authorList>
            <person name="Wylensek D."/>
            <person name="Hitch T.C.A."/>
            <person name="Clavel T."/>
        </authorList>
    </citation>
    <scope>NUCLEOTIDE SEQUENCE [LARGE SCALE GENOMIC DNA]</scope>
    <source>
        <strain evidence="2 3">68-1-5</strain>
    </source>
</reference>
<dbReference type="Pfam" id="PF09605">
    <property type="entry name" value="Trep_Strep"/>
    <property type="match status" value="1"/>
</dbReference>
<accession>A0A6N7USZ2</accession>
<name>A0A6N7USZ2_9FIRM</name>
<evidence type="ECO:0000313" key="2">
    <source>
        <dbReference type="EMBL" id="MSR94393.1"/>
    </source>
</evidence>
<gene>
    <name evidence="2" type="ORF">FYJ34_09030</name>
</gene>
<proteinExistence type="predicted"/>
<feature type="transmembrane region" description="Helical" evidence="1">
    <location>
        <begin position="69"/>
        <end position="91"/>
    </location>
</feature>
<feature type="transmembrane region" description="Helical" evidence="1">
    <location>
        <begin position="111"/>
        <end position="132"/>
    </location>
</feature>
<evidence type="ECO:0000313" key="3">
    <source>
        <dbReference type="Proteomes" id="UP000434409"/>
    </source>
</evidence>
<dbReference type="InterPro" id="IPR011733">
    <property type="entry name" value="CHP02185_IM"/>
</dbReference>
<organism evidence="2 3">
    <name type="scientific">Suipraeoptans intestinalis</name>
    <dbReference type="NCBI Taxonomy" id="2606628"/>
    <lineage>
        <taxon>Bacteria</taxon>
        <taxon>Bacillati</taxon>
        <taxon>Bacillota</taxon>
        <taxon>Clostridia</taxon>
        <taxon>Lachnospirales</taxon>
        <taxon>Lachnospiraceae</taxon>
        <taxon>Suipraeoptans</taxon>
    </lineage>
</organism>
<dbReference type="EMBL" id="VULY01000018">
    <property type="protein sequence ID" value="MSR94393.1"/>
    <property type="molecule type" value="Genomic_DNA"/>
</dbReference>
<dbReference type="AlphaFoldDB" id="A0A6N7USZ2"/>
<dbReference type="Proteomes" id="UP000434409">
    <property type="component" value="Unassembled WGS sequence"/>
</dbReference>
<feature type="transmembrane region" description="Helical" evidence="1">
    <location>
        <begin position="39"/>
        <end position="57"/>
    </location>
</feature>
<evidence type="ECO:0000256" key="1">
    <source>
        <dbReference type="SAM" id="Phobius"/>
    </source>
</evidence>
<dbReference type="NCBIfam" id="TIGR02185">
    <property type="entry name" value="Trep_Strep"/>
    <property type="match status" value="1"/>
</dbReference>
<protein>
    <submittedName>
        <fullName evidence="2">MptD family putative ECF transporter S component</fullName>
    </submittedName>
</protein>
<feature type="transmembrane region" description="Helical" evidence="1">
    <location>
        <begin position="12"/>
        <end position="33"/>
    </location>
</feature>